<protein>
    <recommendedName>
        <fullName evidence="1">Ubiquitin-like domain-containing protein</fullName>
    </recommendedName>
</protein>
<reference evidence="2" key="1">
    <citation type="journal article" date="2020" name="Mol. Plant Microbe Interact.">
        <title>Genome Sequence of the Biocontrol Agent Coniothyrium minitans strain Conio (IMI 134523).</title>
        <authorList>
            <person name="Patel D."/>
            <person name="Shittu T.A."/>
            <person name="Baroncelli R."/>
            <person name="Muthumeenakshi S."/>
            <person name="Osborne T.H."/>
            <person name="Janganan T.K."/>
            <person name="Sreenivasaprasad S."/>
        </authorList>
    </citation>
    <scope>NUCLEOTIDE SEQUENCE</scope>
    <source>
        <strain evidence="2">Conio</strain>
    </source>
</reference>
<dbReference type="OrthoDB" id="3553348at2759"/>
<keyword evidence="3" id="KW-1185">Reference proteome</keyword>
<name>A0A9P6KWQ9_9PLEO</name>
<dbReference type="SUPFAM" id="SSF54236">
    <property type="entry name" value="Ubiquitin-like"/>
    <property type="match status" value="1"/>
</dbReference>
<organism evidence="2 3">
    <name type="scientific">Paraphaeosphaeria minitans</name>
    <dbReference type="NCBI Taxonomy" id="565426"/>
    <lineage>
        <taxon>Eukaryota</taxon>
        <taxon>Fungi</taxon>
        <taxon>Dikarya</taxon>
        <taxon>Ascomycota</taxon>
        <taxon>Pezizomycotina</taxon>
        <taxon>Dothideomycetes</taxon>
        <taxon>Pleosporomycetidae</taxon>
        <taxon>Pleosporales</taxon>
        <taxon>Massarineae</taxon>
        <taxon>Didymosphaeriaceae</taxon>
        <taxon>Paraphaeosphaeria</taxon>
    </lineage>
</organism>
<accession>A0A9P6KWQ9</accession>
<comment type="caution">
    <text evidence="2">The sequence shown here is derived from an EMBL/GenBank/DDBJ whole genome shotgun (WGS) entry which is preliminary data.</text>
</comment>
<proteinExistence type="predicted"/>
<dbReference type="PROSITE" id="PS50053">
    <property type="entry name" value="UBIQUITIN_2"/>
    <property type="match status" value="1"/>
</dbReference>
<dbReference type="InterPro" id="IPR000626">
    <property type="entry name" value="Ubiquitin-like_dom"/>
</dbReference>
<dbReference type="Proteomes" id="UP000756921">
    <property type="component" value="Unassembled WGS sequence"/>
</dbReference>
<gene>
    <name evidence="2" type="ORF">PMIN01_00925</name>
</gene>
<dbReference type="EMBL" id="WJXW01000001">
    <property type="protein sequence ID" value="KAF9741386.1"/>
    <property type="molecule type" value="Genomic_DNA"/>
</dbReference>
<dbReference type="AlphaFoldDB" id="A0A9P6KWQ9"/>
<evidence type="ECO:0000313" key="3">
    <source>
        <dbReference type="Proteomes" id="UP000756921"/>
    </source>
</evidence>
<evidence type="ECO:0000259" key="1">
    <source>
        <dbReference type="PROSITE" id="PS50053"/>
    </source>
</evidence>
<dbReference type="InterPro" id="IPR029071">
    <property type="entry name" value="Ubiquitin-like_domsf"/>
</dbReference>
<feature type="domain" description="Ubiquitin-like" evidence="1">
    <location>
        <begin position="165"/>
        <end position="213"/>
    </location>
</feature>
<sequence>MCRCNCSLSTDAHIEIYRQHLSTAAVNFLFSNAFSDALNTEASMLAQASLISAECAIEEFRRLLVIKVFVVDTEGTKISPTPTMDSLWHTAILDTKFYASLQSALGLTIHHDPSGLGGSQAEQRENGLTTMTAIYKSFFGTEPLVPFSQYWRDLVYRHHCTSQTMKILIKIFVQPLYKAEMSCEVNPTDTVDYLKAYVHGKVGLRPDQQHINF</sequence>
<evidence type="ECO:0000313" key="2">
    <source>
        <dbReference type="EMBL" id="KAF9741386.1"/>
    </source>
</evidence>
<dbReference type="Gene3D" id="3.10.20.90">
    <property type="entry name" value="Phosphatidylinositol 3-kinase Catalytic Subunit, Chain A, domain 1"/>
    <property type="match status" value="1"/>
</dbReference>